<accession>A0A1B6M4R3</accession>
<proteinExistence type="predicted"/>
<dbReference type="EMBL" id="GEBQ01009062">
    <property type="protein sequence ID" value="JAT30915.1"/>
    <property type="molecule type" value="Transcribed_RNA"/>
</dbReference>
<dbReference type="SMART" id="SM00645">
    <property type="entry name" value="Pept_C1"/>
    <property type="match status" value="1"/>
</dbReference>
<dbReference type="SUPFAM" id="SSF54001">
    <property type="entry name" value="Cysteine proteinases"/>
    <property type="match status" value="1"/>
</dbReference>
<organism evidence="2">
    <name type="scientific">Graphocephala atropunctata</name>
    <dbReference type="NCBI Taxonomy" id="36148"/>
    <lineage>
        <taxon>Eukaryota</taxon>
        <taxon>Metazoa</taxon>
        <taxon>Ecdysozoa</taxon>
        <taxon>Arthropoda</taxon>
        <taxon>Hexapoda</taxon>
        <taxon>Insecta</taxon>
        <taxon>Pterygota</taxon>
        <taxon>Neoptera</taxon>
        <taxon>Paraneoptera</taxon>
        <taxon>Hemiptera</taxon>
        <taxon>Auchenorrhyncha</taxon>
        <taxon>Membracoidea</taxon>
        <taxon>Cicadellidae</taxon>
        <taxon>Cicadellinae</taxon>
        <taxon>Cicadellini</taxon>
        <taxon>Graphocephala</taxon>
    </lineage>
</organism>
<name>A0A1B6M4R3_9HEMI</name>
<feature type="domain" description="Peptidase C1A papain C-terminal" evidence="1">
    <location>
        <begin position="1"/>
        <end position="142"/>
    </location>
</feature>
<dbReference type="Gene3D" id="3.90.70.10">
    <property type="entry name" value="Cysteine proteinases"/>
    <property type="match status" value="1"/>
</dbReference>
<dbReference type="Pfam" id="PF00112">
    <property type="entry name" value="Peptidase_C1"/>
    <property type="match status" value="1"/>
</dbReference>
<gene>
    <name evidence="2" type="ORF">g.4396</name>
</gene>
<dbReference type="GO" id="GO:0006508">
    <property type="term" value="P:proteolysis"/>
    <property type="evidence" value="ECO:0007669"/>
    <property type="project" value="InterPro"/>
</dbReference>
<protein>
    <recommendedName>
        <fullName evidence="1">Peptidase C1A papain C-terminal domain-containing protein</fullName>
    </recommendedName>
</protein>
<dbReference type="GO" id="GO:0008234">
    <property type="term" value="F:cysteine-type peptidase activity"/>
    <property type="evidence" value="ECO:0007669"/>
    <property type="project" value="InterPro"/>
</dbReference>
<evidence type="ECO:0000259" key="1">
    <source>
        <dbReference type="SMART" id="SM00645"/>
    </source>
</evidence>
<evidence type="ECO:0000313" key="2">
    <source>
        <dbReference type="EMBL" id="JAT30915.1"/>
    </source>
</evidence>
<sequence length="143" mass="15612">GCPKPGALDCPPVRALNPWCRTSCHSSYKKKPSQDMRRSGSAFSLANSTAVIRSELMSRGPVAAVMDVYEDLLVYKSGVYSHTAGRLLAQHPVKVVGWGLHGDTPYWLVINTWSLLWGERGVLKVAVDTNGCGLENRVFALNP</sequence>
<feature type="non-terminal residue" evidence="2">
    <location>
        <position position="1"/>
    </location>
</feature>
<reference evidence="2" key="1">
    <citation type="submission" date="2015-11" db="EMBL/GenBank/DDBJ databases">
        <title>De novo transcriptome assembly of four potential Pierce s Disease insect vectors from Arizona vineyards.</title>
        <authorList>
            <person name="Tassone E.E."/>
        </authorList>
    </citation>
    <scope>NUCLEOTIDE SEQUENCE</scope>
</reference>
<dbReference type="InterPro" id="IPR000668">
    <property type="entry name" value="Peptidase_C1A_C"/>
</dbReference>
<dbReference type="AlphaFoldDB" id="A0A1B6M4R3"/>
<dbReference type="InterPro" id="IPR038765">
    <property type="entry name" value="Papain-like_cys_pep_sf"/>
</dbReference>